<accession>A0A915BJ38</accession>
<feature type="transmembrane region" description="Helical" evidence="2">
    <location>
        <begin position="101"/>
        <end position="119"/>
    </location>
</feature>
<evidence type="ECO:0000256" key="1">
    <source>
        <dbReference type="PROSITE-ProRule" id="PRU00290"/>
    </source>
</evidence>
<dbReference type="PANTHER" id="PTHR45701">
    <property type="entry name" value="SYNAPTOBREVIN FAMILY MEMBER"/>
    <property type="match status" value="1"/>
</dbReference>
<dbReference type="InterPro" id="IPR016444">
    <property type="entry name" value="Synaptobrevin/VAMP"/>
</dbReference>
<dbReference type="AlphaFoldDB" id="A0A915BJ38"/>
<proteinExistence type="predicted"/>
<dbReference type="Gene3D" id="1.20.5.110">
    <property type="match status" value="1"/>
</dbReference>
<dbReference type="PRINTS" id="PR00219">
    <property type="entry name" value="SYNAPTOBREVN"/>
</dbReference>
<evidence type="ECO:0000313" key="5">
    <source>
        <dbReference type="WBParaSite" id="PgR042_g098_t02"/>
    </source>
</evidence>
<keyword evidence="1" id="KW-0175">Coiled coil</keyword>
<dbReference type="Pfam" id="PF00957">
    <property type="entry name" value="Synaptobrevin"/>
    <property type="match status" value="1"/>
</dbReference>
<dbReference type="PROSITE" id="PS50892">
    <property type="entry name" value="V_SNARE"/>
    <property type="match status" value="1"/>
</dbReference>
<feature type="domain" description="V-SNARE coiled-coil homology" evidence="3">
    <location>
        <begin position="39"/>
        <end position="99"/>
    </location>
</feature>
<sequence>MAVPREIFKSENFTNQRMDPNLELPITRLDYGRRPTAEKIQRVKHELDEAKGVVLNNIQLVLQRDERLDALNARADVMEAGASQFTLNAARLHRNIWWKNLRMTIALIAAFMLIIIGAVRKCSRIRIFHRFSLNGPLLLYY</sequence>
<keyword evidence="4" id="KW-1185">Reference proteome</keyword>
<reference evidence="5" key="1">
    <citation type="submission" date="2022-11" db="UniProtKB">
        <authorList>
            <consortium name="WormBaseParasite"/>
        </authorList>
    </citation>
    <scope>IDENTIFICATION</scope>
</reference>
<protein>
    <submittedName>
        <fullName evidence="5">V-SNARE coiled-coil homology domain-containing protein</fullName>
    </submittedName>
</protein>
<dbReference type="GO" id="GO:0016020">
    <property type="term" value="C:membrane"/>
    <property type="evidence" value="ECO:0007669"/>
    <property type="project" value="InterPro"/>
</dbReference>
<keyword evidence="2" id="KW-0472">Membrane</keyword>
<dbReference type="InterPro" id="IPR042855">
    <property type="entry name" value="V_SNARE_CC"/>
</dbReference>
<organism evidence="4 5">
    <name type="scientific">Parascaris univalens</name>
    <name type="common">Nematode worm</name>
    <dbReference type="NCBI Taxonomy" id="6257"/>
    <lineage>
        <taxon>Eukaryota</taxon>
        <taxon>Metazoa</taxon>
        <taxon>Ecdysozoa</taxon>
        <taxon>Nematoda</taxon>
        <taxon>Chromadorea</taxon>
        <taxon>Rhabditida</taxon>
        <taxon>Spirurina</taxon>
        <taxon>Ascaridomorpha</taxon>
        <taxon>Ascaridoidea</taxon>
        <taxon>Ascarididae</taxon>
        <taxon>Parascaris</taxon>
    </lineage>
</organism>
<keyword evidence="2" id="KW-1133">Transmembrane helix</keyword>
<dbReference type="Proteomes" id="UP000887569">
    <property type="component" value="Unplaced"/>
</dbReference>
<dbReference type="WBParaSite" id="PgR042_g098_t02">
    <property type="protein sequence ID" value="PgR042_g098_t02"/>
    <property type="gene ID" value="PgR042_g098"/>
</dbReference>
<evidence type="ECO:0000259" key="3">
    <source>
        <dbReference type="PROSITE" id="PS50892"/>
    </source>
</evidence>
<keyword evidence="2" id="KW-0812">Transmembrane</keyword>
<dbReference type="InterPro" id="IPR001388">
    <property type="entry name" value="Synaptobrevin-like"/>
</dbReference>
<dbReference type="GO" id="GO:0016192">
    <property type="term" value="P:vesicle-mediated transport"/>
    <property type="evidence" value="ECO:0007669"/>
    <property type="project" value="InterPro"/>
</dbReference>
<dbReference type="SUPFAM" id="SSF58038">
    <property type="entry name" value="SNARE fusion complex"/>
    <property type="match status" value="1"/>
</dbReference>
<name>A0A915BJ38_PARUN</name>
<evidence type="ECO:0000256" key="2">
    <source>
        <dbReference type="SAM" id="Phobius"/>
    </source>
</evidence>
<evidence type="ECO:0000313" key="4">
    <source>
        <dbReference type="Proteomes" id="UP000887569"/>
    </source>
</evidence>